<reference evidence="9" key="1">
    <citation type="submission" date="2015-02" db="EMBL/GenBank/DDBJ databases">
        <title>Genome sequencing for Strongylocentrotus purpuratus.</title>
        <authorList>
            <person name="Murali S."/>
            <person name="Liu Y."/>
            <person name="Vee V."/>
            <person name="English A."/>
            <person name="Wang M."/>
            <person name="Skinner E."/>
            <person name="Han Y."/>
            <person name="Muzny D.M."/>
            <person name="Worley K.C."/>
            <person name="Gibbs R.A."/>
        </authorList>
    </citation>
    <scope>NUCLEOTIDE SEQUENCE</scope>
</reference>
<dbReference type="SUPFAM" id="SSF69318">
    <property type="entry name" value="Integrin alpha N-terminal domain"/>
    <property type="match status" value="1"/>
</dbReference>
<feature type="region of interest" description="Disordered" evidence="5">
    <location>
        <begin position="145"/>
        <end position="183"/>
    </location>
</feature>
<dbReference type="PANTHER" id="PTHR21419:SF36">
    <property type="entry name" value="PROTEIN FAM234A-LIKE"/>
    <property type="match status" value="1"/>
</dbReference>
<dbReference type="InParanoid" id="A0A7M7NBQ6"/>
<evidence type="ECO:0000313" key="9">
    <source>
        <dbReference type="Proteomes" id="UP000007110"/>
    </source>
</evidence>
<feature type="domain" description="FAM234A/B beta-propeller" evidence="7">
    <location>
        <begin position="212"/>
        <end position="570"/>
    </location>
</feature>
<comment type="subcellular location">
    <subcellularLocation>
        <location evidence="1">Membrane</location>
        <topology evidence="1">Single-pass membrane protein</topology>
    </subcellularLocation>
</comment>
<accession>A0A7M7NBQ6</accession>
<evidence type="ECO:0000256" key="2">
    <source>
        <dbReference type="ARBA" id="ARBA00022692"/>
    </source>
</evidence>
<dbReference type="Gene3D" id="2.130.10.10">
    <property type="entry name" value="YVTN repeat-like/Quinoprotein amine dehydrogenase"/>
    <property type="match status" value="1"/>
</dbReference>
<dbReference type="Pfam" id="PF23727">
    <property type="entry name" value="Beta-prop_FAM234A_B"/>
    <property type="match status" value="1"/>
</dbReference>
<dbReference type="InterPro" id="IPR028994">
    <property type="entry name" value="Integrin_alpha_N"/>
</dbReference>
<dbReference type="InterPro" id="IPR045232">
    <property type="entry name" value="FAM234"/>
</dbReference>
<keyword evidence="2 6" id="KW-0812">Transmembrane</keyword>
<keyword evidence="4 6" id="KW-0472">Membrane</keyword>
<evidence type="ECO:0000259" key="7">
    <source>
        <dbReference type="Pfam" id="PF23727"/>
    </source>
</evidence>
<feature type="transmembrane region" description="Helical" evidence="6">
    <location>
        <begin position="81"/>
        <end position="102"/>
    </location>
</feature>
<name>A0A7M7NBQ6_STRPU</name>
<evidence type="ECO:0000256" key="3">
    <source>
        <dbReference type="ARBA" id="ARBA00022989"/>
    </source>
</evidence>
<evidence type="ECO:0000256" key="6">
    <source>
        <dbReference type="SAM" id="Phobius"/>
    </source>
</evidence>
<feature type="compositionally biased region" description="Basic and acidic residues" evidence="5">
    <location>
        <begin position="765"/>
        <end position="794"/>
    </location>
</feature>
<dbReference type="OrthoDB" id="567787at2759"/>
<proteinExistence type="predicted"/>
<dbReference type="GO" id="GO:0016020">
    <property type="term" value="C:membrane"/>
    <property type="evidence" value="ECO:0007669"/>
    <property type="project" value="UniProtKB-SubCell"/>
</dbReference>
<dbReference type="RefSeq" id="XP_030834346.1">
    <property type="nucleotide sequence ID" value="XM_030978486.1"/>
</dbReference>
<evidence type="ECO:0000256" key="1">
    <source>
        <dbReference type="ARBA" id="ARBA00004167"/>
    </source>
</evidence>
<dbReference type="EnsemblMetazoa" id="XM_030978486">
    <property type="protein sequence ID" value="XP_030834346"/>
    <property type="gene ID" value="LOC765151"/>
</dbReference>
<protein>
    <recommendedName>
        <fullName evidence="7">FAM234A/B beta-propeller domain-containing protein</fullName>
    </recommendedName>
</protein>
<sequence>MTAPMTALGMGNQRYFDVYLDDPSSSEDEYVDLSRPLMSPRKFARRIPARPTPVKTNTPDTKLPKRKPVWYFKRKKDCLQAFYVVMIIMVIVLFALVLMRILKDAAKHRTSDDEDTNHLSAIASFGNFAMGRPFGIGMPIKPSVKPTVSSNLKEPPKTPTVASQDEDEPSKADAANPQEEPQRTVLPCTKYTLQDVWIQNIPQLQIESGIRLLDVNQDSVLDVIIGFATDVGSYFADEYLLCSIYFNGSTPCFGGVLALDGITGQELWRHYTSMEVFAVNCNGDLTGDGVNDCAIAGRAGVMELVDGASGILLWKYHVQESDEALSNFYTAQFIHDVNNDGVRDLLNVLGGDPIRKPGAEVEHSGNLMILSGFEGNVISRCEVPDRMESYYSPQIYYQQGGKAMVLFGTGGETVGGSLWALPLEDIIICNMSQAKVIYTDPYKGVMTPPVLVDLTGDGVKDIVMSMFNSTIVAFNGQSYEQLWNYTLPSSESYSTPAAGFYNDDDVPDFMVVYNYGPGYPLYYYVQINILDGRNGQPLLQKNIISSGSTTTSPLTVSTEGYGNDAYFYWRLGCEGHEQETEAFHFLGEEVSVKDQGKKSLSRTNFCQERFNTGFVTTASLLNQHMDAPGQSIYTSADRFADEHRYEVNATRMAMDYLDKYPEVINIVLNAQKEQNEQKYDKEQKENNDQKYDKELRENNEQAAVEPSSPKKQHQTPKLTTASPHTETPTLDFQSEYYKLMARLSALSDNLQDQGDSPGDEDDGLPDQRDHSNKETNYELSTKKSDDRSSPELRANEATMTTTLPPDDDSLLAGDIAGKLKDLGLPDSWFGSPKEKKSGGETGDENPFDNLDGLSEEEIEDIIKDLLGLDSEGKIGGKTSSFLSKRNARFLDARSSRSKDEQHLRSRRHAGLHDAGGIQRLISTGTLAPPLSPVLDDLPSNPNSIDVIFATYWFYPKPNRVITAKEQKCIDDWMDNEKQRMDPSNEYYGLDHDAYDHLGSEHCRKLAASVPAPPTDAPTDPLNIYPFNLDAGEMTVYRLRLSCDCGLKEAQRSNPGARCARILPYHQQGWGAYMGTYGNTYFTERTKKDGDD</sequence>
<reference evidence="8" key="2">
    <citation type="submission" date="2021-01" db="UniProtKB">
        <authorList>
            <consortium name="EnsemblMetazoa"/>
        </authorList>
    </citation>
    <scope>IDENTIFICATION</scope>
</reference>
<evidence type="ECO:0000256" key="4">
    <source>
        <dbReference type="ARBA" id="ARBA00023136"/>
    </source>
</evidence>
<feature type="region of interest" description="Disordered" evidence="5">
    <location>
        <begin position="697"/>
        <end position="729"/>
    </location>
</feature>
<dbReference type="AlphaFoldDB" id="A0A7M7NBQ6"/>
<dbReference type="Proteomes" id="UP000007110">
    <property type="component" value="Unassembled WGS sequence"/>
</dbReference>
<dbReference type="PANTHER" id="PTHR21419">
    <property type="match status" value="1"/>
</dbReference>
<dbReference type="InterPro" id="IPR015943">
    <property type="entry name" value="WD40/YVTN_repeat-like_dom_sf"/>
</dbReference>
<evidence type="ECO:0000256" key="5">
    <source>
        <dbReference type="SAM" id="MobiDB-lite"/>
    </source>
</evidence>
<feature type="region of interest" description="Disordered" evidence="5">
    <location>
        <begin position="749"/>
        <end position="851"/>
    </location>
</feature>
<dbReference type="OMA" id="NFPMLTI"/>
<organism evidence="8 9">
    <name type="scientific">Strongylocentrotus purpuratus</name>
    <name type="common">Purple sea urchin</name>
    <dbReference type="NCBI Taxonomy" id="7668"/>
    <lineage>
        <taxon>Eukaryota</taxon>
        <taxon>Metazoa</taxon>
        <taxon>Echinodermata</taxon>
        <taxon>Eleutherozoa</taxon>
        <taxon>Echinozoa</taxon>
        <taxon>Echinoidea</taxon>
        <taxon>Euechinoidea</taxon>
        <taxon>Echinacea</taxon>
        <taxon>Camarodonta</taxon>
        <taxon>Echinidea</taxon>
        <taxon>Strongylocentrotidae</taxon>
        <taxon>Strongylocentrotus</taxon>
    </lineage>
</organism>
<feature type="compositionally biased region" description="Polar residues" evidence="5">
    <location>
        <begin position="715"/>
        <end position="729"/>
    </location>
</feature>
<dbReference type="KEGG" id="spu:765151"/>
<dbReference type="GeneID" id="765151"/>
<keyword evidence="3 6" id="KW-1133">Transmembrane helix</keyword>
<keyword evidence="9" id="KW-1185">Reference proteome</keyword>
<dbReference type="InterPro" id="IPR055409">
    <property type="entry name" value="Beta-prop_FAM234A_B"/>
</dbReference>
<evidence type="ECO:0000313" key="8">
    <source>
        <dbReference type="EnsemblMetazoa" id="XP_030834346"/>
    </source>
</evidence>